<proteinExistence type="predicted"/>
<sequence length="70" mass="8267">MTQLDSTQLQSPITERERVQLELSLSLYIFLYPLRPCYVVFISRSEPFRFACSELFRTLITSACKYDSTY</sequence>
<evidence type="ECO:0000313" key="2">
    <source>
        <dbReference type="Proteomes" id="UP001060215"/>
    </source>
</evidence>
<reference evidence="1 2" key="1">
    <citation type="journal article" date="2022" name="Plant J.">
        <title>Chromosome-level genome of Camellia lanceoleosa provides a valuable resource for understanding genome evolution and self-incompatibility.</title>
        <authorList>
            <person name="Gong W."/>
            <person name="Xiao S."/>
            <person name="Wang L."/>
            <person name="Liao Z."/>
            <person name="Chang Y."/>
            <person name="Mo W."/>
            <person name="Hu G."/>
            <person name="Li W."/>
            <person name="Zhao G."/>
            <person name="Zhu H."/>
            <person name="Hu X."/>
            <person name="Ji K."/>
            <person name="Xiang X."/>
            <person name="Song Q."/>
            <person name="Yuan D."/>
            <person name="Jin S."/>
            <person name="Zhang L."/>
        </authorList>
    </citation>
    <scope>NUCLEOTIDE SEQUENCE [LARGE SCALE GENOMIC DNA]</scope>
    <source>
        <strain evidence="1">SQ_2022a</strain>
    </source>
</reference>
<dbReference type="Proteomes" id="UP001060215">
    <property type="component" value="Chromosome 10"/>
</dbReference>
<gene>
    <name evidence="1" type="ORF">LOK49_LG10G01897</name>
</gene>
<protein>
    <submittedName>
        <fullName evidence="1">Uncharacterized protein</fullName>
    </submittedName>
</protein>
<comment type="caution">
    <text evidence="1">The sequence shown here is derived from an EMBL/GenBank/DDBJ whole genome shotgun (WGS) entry which is preliminary data.</text>
</comment>
<name>A0ACC0G743_9ERIC</name>
<evidence type="ECO:0000313" key="1">
    <source>
        <dbReference type="EMBL" id="KAI7996394.1"/>
    </source>
</evidence>
<accession>A0ACC0G743</accession>
<organism evidence="1 2">
    <name type="scientific">Camellia lanceoleosa</name>
    <dbReference type="NCBI Taxonomy" id="1840588"/>
    <lineage>
        <taxon>Eukaryota</taxon>
        <taxon>Viridiplantae</taxon>
        <taxon>Streptophyta</taxon>
        <taxon>Embryophyta</taxon>
        <taxon>Tracheophyta</taxon>
        <taxon>Spermatophyta</taxon>
        <taxon>Magnoliopsida</taxon>
        <taxon>eudicotyledons</taxon>
        <taxon>Gunneridae</taxon>
        <taxon>Pentapetalae</taxon>
        <taxon>asterids</taxon>
        <taxon>Ericales</taxon>
        <taxon>Theaceae</taxon>
        <taxon>Camellia</taxon>
    </lineage>
</organism>
<keyword evidence="2" id="KW-1185">Reference proteome</keyword>
<dbReference type="EMBL" id="CM045767">
    <property type="protein sequence ID" value="KAI7996394.1"/>
    <property type="molecule type" value="Genomic_DNA"/>
</dbReference>